<reference evidence="4 5" key="2">
    <citation type="submission" date="2016-08" db="EMBL/GenBank/DDBJ databases">
        <title>Pervasive Adenine N6-methylation of Active Genes in Fungi.</title>
        <authorList>
            <consortium name="DOE Joint Genome Institute"/>
            <person name="Mondo S.J."/>
            <person name="Dannebaum R.O."/>
            <person name="Kuo R.C."/>
            <person name="Labutti K."/>
            <person name="Haridas S."/>
            <person name="Kuo A."/>
            <person name="Salamov A."/>
            <person name="Ahrendt S.R."/>
            <person name="Lipzen A."/>
            <person name="Sullivan W."/>
            <person name="Andreopoulos W.B."/>
            <person name="Clum A."/>
            <person name="Lindquist E."/>
            <person name="Daum C."/>
            <person name="Ramamoorthy G.K."/>
            <person name="Gryganskyi A."/>
            <person name="Culley D."/>
            <person name="Magnuson J.K."/>
            <person name="James T.Y."/>
            <person name="O'Malley M.A."/>
            <person name="Stajich J.E."/>
            <person name="Spatafora J.W."/>
            <person name="Visel A."/>
            <person name="Grigoriev I.V."/>
        </authorList>
    </citation>
    <scope>NUCLEOTIDE SEQUENCE [LARGE SCALE GENOMIC DNA]</scope>
    <source>
        <strain evidence="4 5">S4</strain>
    </source>
</reference>
<dbReference type="SMART" id="SM00088">
    <property type="entry name" value="PINT"/>
    <property type="match status" value="1"/>
</dbReference>
<dbReference type="Pfam" id="PF18098">
    <property type="entry name" value="RPN5_C"/>
    <property type="match status" value="1"/>
</dbReference>
<dbReference type="SUPFAM" id="SSF46785">
    <property type="entry name" value="Winged helix' DNA-binding domain"/>
    <property type="match status" value="1"/>
</dbReference>
<evidence type="ECO:0000256" key="2">
    <source>
        <dbReference type="ARBA" id="ARBA00022942"/>
    </source>
</evidence>
<dbReference type="GO" id="GO:0008180">
    <property type="term" value="C:COP9 signalosome"/>
    <property type="evidence" value="ECO:0007669"/>
    <property type="project" value="EnsemblFungi"/>
</dbReference>
<dbReference type="GO" id="GO:0034515">
    <property type="term" value="C:proteasome storage granule"/>
    <property type="evidence" value="ECO:0007669"/>
    <property type="project" value="EnsemblFungi"/>
</dbReference>
<dbReference type="FunFam" id="1.10.10.10:FF:000070">
    <property type="entry name" value="26S proteasome non-ATPase regulatory subunit 12"/>
    <property type="match status" value="1"/>
</dbReference>
<protein>
    <recommendedName>
        <fullName evidence="3">PCI domain-containing protein</fullName>
    </recommendedName>
</protein>
<dbReference type="AlphaFoldDB" id="A0A1Y1XBE7"/>
<sequence length="440" mass="50960">MNKMEKDYSAQVEKLLPETKSLASNGQLQQALEQCLVLEKQTRSASDLESNTKILNHIIQLCFDAKDYKLLNEQIVLLSKKHGLLKTAVTKMIQTAMTFIDQIPNKDDMLELINTIRTVTEGKIYVEIERARVTRKLSKMKEDEGDIAQACDILQQLQVETFGSMERREKTDFILEQMRLCLLRKDYTRVQIISKKISQRFFEQEENNDLKLRFFEIMVQHALHETQYLNVCKYLQKIYEIKSIKEDDAKWKDVLQNIVVFAVLAPFDIEQHQIVNAIAKDPNLNKLPLHKNLLNNFITDELMRWTKIEEIYGETLKQAYGFNNPETSQSYWEALHKSVTEHNIRVISKCYSKITIQRLTELLDLSQDETESTIAELVVSGTVFAKINRPAGVVSFEKSKDANTQLNEWSGSVNSVLDLIAKTCHLIVKEEMVHNIKKTL</sequence>
<dbReference type="InterPro" id="IPR054559">
    <property type="entry name" value="PSMD12-CSN4-like_N"/>
</dbReference>
<dbReference type="Pfam" id="PF01399">
    <property type="entry name" value="PCI"/>
    <property type="match status" value="1"/>
</dbReference>
<accession>A0A1Y1XBE7</accession>
<dbReference type="InterPro" id="IPR000717">
    <property type="entry name" value="PCI_dom"/>
</dbReference>
<dbReference type="InterPro" id="IPR036390">
    <property type="entry name" value="WH_DNA-bd_sf"/>
</dbReference>
<dbReference type="Pfam" id="PF22241">
    <property type="entry name" value="PSMD12-CSN4_N"/>
    <property type="match status" value="1"/>
</dbReference>
<dbReference type="PANTHER" id="PTHR10855:SF1">
    <property type="entry name" value="26S PROTEASOME NON-ATPASE REGULATORY SUBUNIT 12"/>
    <property type="match status" value="1"/>
</dbReference>
<dbReference type="InterPro" id="IPR040896">
    <property type="entry name" value="RPN5_C"/>
</dbReference>
<dbReference type="InterPro" id="IPR040134">
    <property type="entry name" value="PSMD12/CSN4"/>
</dbReference>
<organism evidence="4 5">
    <name type="scientific">Anaeromyces robustus</name>
    <dbReference type="NCBI Taxonomy" id="1754192"/>
    <lineage>
        <taxon>Eukaryota</taxon>
        <taxon>Fungi</taxon>
        <taxon>Fungi incertae sedis</taxon>
        <taxon>Chytridiomycota</taxon>
        <taxon>Chytridiomycota incertae sedis</taxon>
        <taxon>Neocallimastigomycetes</taxon>
        <taxon>Neocallimastigales</taxon>
        <taxon>Neocallimastigaceae</taxon>
        <taxon>Anaeromyces</taxon>
    </lineage>
</organism>
<gene>
    <name evidence="4" type="ORF">BCR32DRAFT_292231</name>
</gene>
<dbReference type="STRING" id="1754192.A0A1Y1XBE7"/>
<dbReference type="GO" id="GO:0043161">
    <property type="term" value="P:proteasome-mediated ubiquitin-dependent protein catabolic process"/>
    <property type="evidence" value="ECO:0007669"/>
    <property type="project" value="EnsemblFungi"/>
</dbReference>
<evidence type="ECO:0000259" key="3">
    <source>
        <dbReference type="PROSITE" id="PS50250"/>
    </source>
</evidence>
<evidence type="ECO:0000313" key="5">
    <source>
        <dbReference type="Proteomes" id="UP000193944"/>
    </source>
</evidence>
<comment type="caution">
    <text evidence="4">The sequence shown here is derived from an EMBL/GenBank/DDBJ whole genome shotgun (WGS) entry which is preliminary data.</text>
</comment>
<feature type="domain" description="PCI" evidence="3">
    <location>
        <begin position="230"/>
        <end position="401"/>
    </location>
</feature>
<dbReference type="PANTHER" id="PTHR10855">
    <property type="entry name" value="26S PROTEASOME NON-ATPASE REGULATORY SUBUNIT 12/COP9 SIGNALOSOME COMPLEX SUBUNIT 4"/>
    <property type="match status" value="1"/>
</dbReference>
<keyword evidence="2" id="KW-0647">Proteasome</keyword>
<dbReference type="InterPro" id="IPR036388">
    <property type="entry name" value="WH-like_DNA-bd_sf"/>
</dbReference>
<dbReference type="GO" id="GO:0000338">
    <property type="term" value="P:protein deneddylation"/>
    <property type="evidence" value="ECO:0007669"/>
    <property type="project" value="EnsemblFungi"/>
</dbReference>
<name>A0A1Y1XBE7_9FUNG</name>
<reference evidence="4 5" key="1">
    <citation type="submission" date="2016-08" db="EMBL/GenBank/DDBJ databases">
        <title>A Parts List for Fungal Cellulosomes Revealed by Comparative Genomics.</title>
        <authorList>
            <consortium name="DOE Joint Genome Institute"/>
            <person name="Haitjema C.H."/>
            <person name="Gilmore S.P."/>
            <person name="Henske J.K."/>
            <person name="Solomon K.V."/>
            <person name="De Groot R."/>
            <person name="Kuo A."/>
            <person name="Mondo S.J."/>
            <person name="Salamov A.A."/>
            <person name="Labutti K."/>
            <person name="Zhao Z."/>
            <person name="Chiniquy J."/>
            <person name="Barry K."/>
            <person name="Brewer H.M."/>
            <person name="Purvine S.O."/>
            <person name="Wright A.T."/>
            <person name="Boxma B."/>
            <person name="Van Alen T."/>
            <person name="Hackstein J.H."/>
            <person name="Baker S.E."/>
            <person name="Grigoriev I.V."/>
            <person name="O'Malley M.A."/>
        </authorList>
    </citation>
    <scope>NUCLEOTIDE SEQUENCE [LARGE SCALE GENOMIC DNA]</scope>
    <source>
        <strain evidence="4 5">S4</strain>
    </source>
</reference>
<comment type="similarity">
    <text evidence="1">Belongs to the proteasome subunit p55 family.</text>
</comment>
<dbReference type="Gene3D" id="1.10.10.10">
    <property type="entry name" value="Winged helix-like DNA-binding domain superfamily/Winged helix DNA-binding domain"/>
    <property type="match status" value="1"/>
</dbReference>
<dbReference type="PROSITE" id="PS50250">
    <property type="entry name" value="PCI"/>
    <property type="match status" value="1"/>
</dbReference>
<dbReference type="GO" id="GO:0008541">
    <property type="term" value="C:proteasome regulatory particle, lid subcomplex"/>
    <property type="evidence" value="ECO:0007669"/>
    <property type="project" value="EnsemblFungi"/>
</dbReference>
<dbReference type="Proteomes" id="UP000193944">
    <property type="component" value="Unassembled WGS sequence"/>
</dbReference>
<proteinExistence type="inferred from homology"/>
<dbReference type="EMBL" id="MCFG01000081">
    <property type="protein sequence ID" value="ORX83053.1"/>
    <property type="molecule type" value="Genomic_DNA"/>
</dbReference>
<evidence type="ECO:0000256" key="1">
    <source>
        <dbReference type="ARBA" id="ARBA00006397"/>
    </source>
</evidence>
<evidence type="ECO:0000313" key="4">
    <source>
        <dbReference type="EMBL" id="ORX83053.1"/>
    </source>
</evidence>
<keyword evidence="5" id="KW-1185">Reference proteome</keyword>
<dbReference type="OrthoDB" id="268763at2759"/>